<gene>
    <name evidence="1" type="ORF">HY834_13715</name>
</gene>
<evidence type="ECO:0000313" key="1">
    <source>
        <dbReference type="EMBL" id="MBI4922798.1"/>
    </source>
</evidence>
<proteinExistence type="predicted"/>
<comment type="caution">
    <text evidence="1">The sequence shown here is derived from an EMBL/GenBank/DDBJ whole genome shotgun (WGS) entry which is preliminary data.</text>
</comment>
<name>A0A933L2K2_9HYPH</name>
<dbReference type="AlphaFoldDB" id="A0A933L2K2"/>
<dbReference type="EMBL" id="JACRAF010000038">
    <property type="protein sequence ID" value="MBI4922798.1"/>
    <property type="molecule type" value="Genomic_DNA"/>
</dbReference>
<evidence type="ECO:0000313" key="2">
    <source>
        <dbReference type="Proteomes" id="UP000782610"/>
    </source>
</evidence>
<sequence>MRRPPQQLHLAGASIRLDSMPVTGRDVSIAPGDEERAAIAVQLGVTSLDQLQVTLHAVKFRGGIRVTGRLTGEVTQPSVVTLEPVRQQLAEPIDRIFLPGGEKDFAAAANTEIFVDLEGDDIPDHFEGPEADLTDLIVETLALAVDLYPRAPGESLEDLGLAPDLPEESPFAALKALKREDK</sequence>
<dbReference type="Proteomes" id="UP000782610">
    <property type="component" value="Unassembled WGS sequence"/>
</dbReference>
<dbReference type="InterPro" id="IPR003772">
    <property type="entry name" value="YceD"/>
</dbReference>
<accession>A0A933L2K2</accession>
<dbReference type="Pfam" id="PF02620">
    <property type="entry name" value="YceD"/>
    <property type="match status" value="1"/>
</dbReference>
<organism evidence="1 2">
    <name type="scientific">Devosia nanyangense</name>
    <dbReference type="NCBI Taxonomy" id="1228055"/>
    <lineage>
        <taxon>Bacteria</taxon>
        <taxon>Pseudomonadati</taxon>
        <taxon>Pseudomonadota</taxon>
        <taxon>Alphaproteobacteria</taxon>
        <taxon>Hyphomicrobiales</taxon>
        <taxon>Devosiaceae</taxon>
        <taxon>Devosia</taxon>
    </lineage>
</organism>
<reference evidence="1" key="1">
    <citation type="submission" date="2020-07" db="EMBL/GenBank/DDBJ databases">
        <title>Huge and variable diversity of episymbiotic CPR bacteria and DPANN archaea in groundwater ecosystems.</title>
        <authorList>
            <person name="He C.Y."/>
            <person name="Keren R."/>
            <person name="Whittaker M."/>
            <person name="Farag I.F."/>
            <person name="Doudna J."/>
            <person name="Cate J.H.D."/>
            <person name="Banfield J.F."/>
        </authorList>
    </citation>
    <scope>NUCLEOTIDE SEQUENCE</scope>
    <source>
        <strain evidence="1">NC_groundwater_1586_Pr3_B-0.1um_66_15</strain>
    </source>
</reference>
<protein>
    <submittedName>
        <fullName evidence="1">DUF177 domain-containing protein</fullName>
    </submittedName>
</protein>